<gene>
    <name evidence="1" type="ORF">FXF69_38865</name>
</gene>
<evidence type="ECO:0000313" key="2">
    <source>
        <dbReference type="Proteomes" id="UP000323380"/>
    </source>
</evidence>
<dbReference type="RefSeq" id="WP_148344788.1">
    <property type="nucleotide sequence ID" value="NZ_VSFG01000012.1"/>
</dbReference>
<protein>
    <submittedName>
        <fullName evidence="1">Uncharacterized protein</fullName>
    </submittedName>
</protein>
<evidence type="ECO:0000313" key="1">
    <source>
        <dbReference type="EMBL" id="TYB40964.1"/>
    </source>
</evidence>
<dbReference type="EMBL" id="VSFG01000012">
    <property type="protein sequence ID" value="TYB40964.1"/>
    <property type="molecule type" value="Genomic_DNA"/>
</dbReference>
<reference evidence="1 2" key="1">
    <citation type="submission" date="2019-08" db="EMBL/GenBank/DDBJ databases">
        <title>Actinomadura sp. nov. CYP1-5 isolated from mountain soil.</title>
        <authorList>
            <person name="Songsumanus A."/>
            <person name="Kuncharoen N."/>
            <person name="Kudo T."/>
            <person name="Yuki M."/>
            <person name="Igarashi Y."/>
            <person name="Tanasupawat S."/>
        </authorList>
    </citation>
    <scope>NUCLEOTIDE SEQUENCE [LARGE SCALE GENOMIC DNA]</scope>
    <source>
        <strain evidence="1 2">JCM 14158</strain>
    </source>
</reference>
<dbReference type="AlphaFoldDB" id="A0A5D0N8Y4"/>
<organism evidence="1 2">
    <name type="scientific">Actinomadura chibensis</name>
    <dbReference type="NCBI Taxonomy" id="392828"/>
    <lineage>
        <taxon>Bacteria</taxon>
        <taxon>Bacillati</taxon>
        <taxon>Actinomycetota</taxon>
        <taxon>Actinomycetes</taxon>
        <taxon>Streptosporangiales</taxon>
        <taxon>Thermomonosporaceae</taxon>
        <taxon>Actinomadura</taxon>
    </lineage>
</organism>
<accession>A0A5D0N8Y4</accession>
<name>A0A5D0N8Y4_9ACTN</name>
<proteinExistence type="predicted"/>
<dbReference type="Proteomes" id="UP000323380">
    <property type="component" value="Unassembled WGS sequence"/>
</dbReference>
<dbReference type="STRING" id="1220554.GCA_001552135_05977"/>
<sequence>MSALLARLLDDAALFPPDRVPPDGVRPDRVRGERVGLDEALPTYRRVARHPAAGRFLCPASRFAELRTRLVPEDLLDLGLVADTGIQDLSATLEAAQGEPRVRVTALRIPLPGDADQARAAAVTIARLPSGAPAHIEVRPSPGWRDALDRVAAARERGAPLGAAYRTSCAVERLAAFISACAERELPFVLEGGQEGGREGPSPVHALLAAATAAAGAGEGDVRDALSRADPGDVITDLLTLGEEEAVGARRLLSAYGTPGIETALGALRPISITG</sequence>
<keyword evidence="2" id="KW-1185">Reference proteome</keyword>
<comment type="caution">
    <text evidence="1">The sequence shown here is derived from an EMBL/GenBank/DDBJ whole genome shotgun (WGS) entry which is preliminary data.</text>
</comment>